<name>A0ABP9KH77_9NOCA</name>
<dbReference type="EMBL" id="BAABJM010000003">
    <property type="protein sequence ID" value="GAA5058351.1"/>
    <property type="molecule type" value="Genomic_DNA"/>
</dbReference>
<reference evidence="2" key="1">
    <citation type="journal article" date="2019" name="Int. J. Syst. Evol. Microbiol.">
        <title>The Global Catalogue of Microorganisms (GCM) 10K type strain sequencing project: providing services to taxonomists for standard genome sequencing and annotation.</title>
        <authorList>
            <consortium name="The Broad Institute Genomics Platform"/>
            <consortium name="The Broad Institute Genome Sequencing Center for Infectious Disease"/>
            <person name="Wu L."/>
            <person name="Ma J."/>
        </authorList>
    </citation>
    <scope>NUCLEOTIDE SEQUENCE [LARGE SCALE GENOMIC DNA]</scope>
    <source>
        <strain evidence="2">JCM 18298</strain>
    </source>
</reference>
<organism evidence="1 2">
    <name type="scientific">Nocardia callitridis</name>
    <dbReference type="NCBI Taxonomy" id="648753"/>
    <lineage>
        <taxon>Bacteria</taxon>
        <taxon>Bacillati</taxon>
        <taxon>Actinomycetota</taxon>
        <taxon>Actinomycetes</taxon>
        <taxon>Mycobacteriales</taxon>
        <taxon>Nocardiaceae</taxon>
        <taxon>Nocardia</taxon>
    </lineage>
</organism>
<sequence>MTSLHADTNALRATQPRFADVARRVTDMASTLRAALDAEGECWGHDETGKHFASDYVTARDEALQGTDGLATTFGGLADNVRTIADTLEAQDQARAAATNALEP</sequence>
<proteinExistence type="predicted"/>
<dbReference type="InterPro" id="IPR036689">
    <property type="entry name" value="ESAT-6-like_sf"/>
</dbReference>
<comment type="caution">
    <text evidence="1">The sequence shown here is derived from an EMBL/GenBank/DDBJ whole genome shotgun (WGS) entry which is preliminary data.</text>
</comment>
<keyword evidence="2" id="KW-1185">Reference proteome</keyword>
<evidence type="ECO:0000313" key="1">
    <source>
        <dbReference type="EMBL" id="GAA5058351.1"/>
    </source>
</evidence>
<protein>
    <recommendedName>
        <fullName evidence="3">WXG100 family type VII secretion target</fullName>
    </recommendedName>
</protein>
<evidence type="ECO:0000313" key="2">
    <source>
        <dbReference type="Proteomes" id="UP001500603"/>
    </source>
</evidence>
<accession>A0ABP9KH77</accession>
<dbReference type="SUPFAM" id="SSF140453">
    <property type="entry name" value="EsxAB dimer-like"/>
    <property type="match status" value="1"/>
</dbReference>
<dbReference type="Proteomes" id="UP001500603">
    <property type="component" value="Unassembled WGS sequence"/>
</dbReference>
<evidence type="ECO:0008006" key="3">
    <source>
        <dbReference type="Google" id="ProtNLM"/>
    </source>
</evidence>
<gene>
    <name evidence="1" type="ORF">GCM10023318_37550</name>
</gene>
<dbReference type="Gene3D" id="1.10.287.1060">
    <property type="entry name" value="ESAT-6-like"/>
    <property type="match status" value="1"/>
</dbReference>